<dbReference type="CDD" id="cd23992">
    <property type="entry name" value="PBP_GOBP"/>
    <property type="match status" value="1"/>
</dbReference>
<dbReference type="GO" id="GO:0042048">
    <property type="term" value="P:olfactory behavior"/>
    <property type="evidence" value="ECO:0007669"/>
    <property type="project" value="TreeGrafter"/>
</dbReference>
<evidence type="ECO:0000313" key="3">
    <source>
        <dbReference type="Proteomes" id="UP000826195"/>
    </source>
</evidence>
<dbReference type="GO" id="GO:0005549">
    <property type="term" value="F:odorant binding"/>
    <property type="evidence" value="ECO:0007669"/>
    <property type="project" value="InterPro"/>
</dbReference>
<protein>
    <submittedName>
        <fullName evidence="2">Uncharacterized protein</fullName>
    </submittedName>
</protein>
<dbReference type="Gene3D" id="1.10.238.20">
    <property type="entry name" value="Pheromone/general odorant binding protein domain"/>
    <property type="match status" value="1"/>
</dbReference>
<keyword evidence="1" id="KW-0732">Signal</keyword>
<dbReference type="Pfam" id="PF01395">
    <property type="entry name" value="PBP_GOBP"/>
    <property type="match status" value="1"/>
</dbReference>
<reference evidence="2 3" key="1">
    <citation type="journal article" date="2021" name="J. Hered.">
        <title>A chromosome-level genome assembly of the parasitoid wasp, Cotesia glomerata (Hymenoptera: Braconidae).</title>
        <authorList>
            <person name="Pinto B.J."/>
            <person name="Weis J.J."/>
            <person name="Gamble T."/>
            <person name="Ode P.J."/>
            <person name="Paul R."/>
            <person name="Zaspel J.M."/>
        </authorList>
    </citation>
    <scope>NUCLEOTIDE SEQUENCE [LARGE SCALE GENOMIC DNA]</scope>
    <source>
        <strain evidence="2">CgM1</strain>
    </source>
</reference>
<dbReference type="Proteomes" id="UP000826195">
    <property type="component" value="Unassembled WGS sequence"/>
</dbReference>
<dbReference type="GO" id="GO:0007608">
    <property type="term" value="P:sensory perception of smell"/>
    <property type="evidence" value="ECO:0007669"/>
    <property type="project" value="TreeGrafter"/>
</dbReference>
<dbReference type="PANTHER" id="PTHR21364">
    <property type="entry name" value="GENERAL ODORANT-BINDING PROTEIN 19A"/>
    <property type="match status" value="1"/>
</dbReference>
<accession>A0AAV7HH77</accession>
<dbReference type="SUPFAM" id="SSF47565">
    <property type="entry name" value="Insect pheromone/odorant-binding proteins"/>
    <property type="match status" value="1"/>
</dbReference>
<dbReference type="EMBL" id="JAHXZJ010002609">
    <property type="protein sequence ID" value="KAH0539205.1"/>
    <property type="molecule type" value="Genomic_DNA"/>
</dbReference>
<sequence length="136" mass="15117">MNIAIVSTLIIAILNAIHFYDAEAAMSLEQIQKMMNSLGKTCASKSGITPEIQEAHKRREFPEDRGLMCYFSCMMKMTKVVDKNSKIDVDGTIAQMRALLPDDIKESGVAAFTKCYPGVLFLPLKPLQLTFAVLKI</sequence>
<dbReference type="InterPro" id="IPR006170">
    <property type="entry name" value="PBP/GOBP"/>
</dbReference>
<feature type="chain" id="PRO_5043563513" evidence="1">
    <location>
        <begin position="25"/>
        <end position="136"/>
    </location>
</feature>
<dbReference type="PANTHER" id="PTHR21364:SF2">
    <property type="entry name" value="GENERAL ODORANT-BINDING PROTEIN 19A"/>
    <property type="match status" value="1"/>
</dbReference>
<keyword evidence="3" id="KW-1185">Reference proteome</keyword>
<dbReference type="InterPro" id="IPR036728">
    <property type="entry name" value="PBP_GOBP_sf"/>
</dbReference>
<dbReference type="AlphaFoldDB" id="A0AAV7HH77"/>
<name>A0AAV7HH77_COTGL</name>
<organism evidence="2 3">
    <name type="scientific">Cotesia glomerata</name>
    <name type="common">Lepidopteran parasitic wasp</name>
    <name type="synonym">Apanteles glomeratus</name>
    <dbReference type="NCBI Taxonomy" id="32391"/>
    <lineage>
        <taxon>Eukaryota</taxon>
        <taxon>Metazoa</taxon>
        <taxon>Ecdysozoa</taxon>
        <taxon>Arthropoda</taxon>
        <taxon>Hexapoda</taxon>
        <taxon>Insecta</taxon>
        <taxon>Pterygota</taxon>
        <taxon>Neoptera</taxon>
        <taxon>Endopterygota</taxon>
        <taxon>Hymenoptera</taxon>
        <taxon>Apocrita</taxon>
        <taxon>Ichneumonoidea</taxon>
        <taxon>Braconidae</taxon>
        <taxon>Microgastrinae</taxon>
        <taxon>Cotesia</taxon>
    </lineage>
</organism>
<feature type="signal peptide" evidence="1">
    <location>
        <begin position="1"/>
        <end position="24"/>
    </location>
</feature>
<evidence type="ECO:0000256" key="1">
    <source>
        <dbReference type="SAM" id="SignalP"/>
    </source>
</evidence>
<comment type="caution">
    <text evidence="2">The sequence shown here is derived from an EMBL/GenBank/DDBJ whole genome shotgun (WGS) entry which is preliminary data.</text>
</comment>
<dbReference type="GO" id="GO:0005576">
    <property type="term" value="C:extracellular region"/>
    <property type="evidence" value="ECO:0007669"/>
    <property type="project" value="TreeGrafter"/>
</dbReference>
<evidence type="ECO:0000313" key="2">
    <source>
        <dbReference type="EMBL" id="KAH0539205.1"/>
    </source>
</evidence>
<dbReference type="GO" id="GO:0035275">
    <property type="term" value="F:dibutyl phthalate binding"/>
    <property type="evidence" value="ECO:0007669"/>
    <property type="project" value="TreeGrafter"/>
</dbReference>
<gene>
    <name evidence="2" type="ORF">KQX54_002041</name>
</gene>
<proteinExistence type="predicted"/>